<reference evidence="3" key="1">
    <citation type="journal article" date="2019" name="Int. J. Syst. Evol. Microbiol.">
        <title>The Global Catalogue of Microorganisms (GCM) 10K type strain sequencing project: providing services to taxonomists for standard genome sequencing and annotation.</title>
        <authorList>
            <consortium name="The Broad Institute Genomics Platform"/>
            <consortium name="The Broad Institute Genome Sequencing Center for Infectious Disease"/>
            <person name="Wu L."/>
            <person name="Ma J."/>
        </authorList>
    </citation>
    <scope>NUCLEOTIDE SEQUENCE [LARGE SCALE GENOMIC DNA]</scope>
    <source>
        <strain evidence="3">KCTC 42586</strain>
    </source>
</reference>
<evidence type="ECO:0000313" key="3">
    <source>
        <dbReference type="Proteomes" id="UP001596263"/>
    </source>
</evidence>
<keyword evidence="3" id="KW-1185">Reference proteome</keyword>
<feature type="domain" description="SIS" evidence="1">
    <location>
        <begin position="37"/>
        <end position="218"/>
    </location>
</feature>
<organism evidence="2 3">
    <name type="scientific">Streptomyces coerulescens</name>
    <dbReference type="NCBI Taxonomy" id="29304"/>
    <lineage>
        <taxon>Bacteria</taxon>
        <taxon>Bacillati</taxon>
        <taxon>Actinomycetota</taxon>
        <taxon>Actinomycetes</taxon>
        <taxon>Kitasatosporales</taxon>
        <taxon>Streptomycetaceae</taxon>
        <taxon>Streptomyces</taxon>
    </lineage>
</organism>
<evidence type="ECO:0000259" key="1">
    <source>
        <dbReference type="PROSITE" id="PS51464"/>
    </source>
</evidence>
<dbReference type="Proteomes" id="UP001596263">
    <property type="component" value="Unassembled WGS sequence"/>
</dbReference>
<gene>
    <name evidence="2" type="ORF">ACFPQ9_43455</name>
</gene>
<accession>A0ABW0D0L6</accession>
<sequence length="253" mass="26156">MQVSTPSAAAFAAAALEVIERVSRNQAEGVARSAMLITEALAAGGIIQAFGTGHSEAFAMEISGRAGGLVPSNKIALRDVVMYGGRPLEVLNGADLERSTESAGLLYELTAPHSADVFVLASNSGVNGCVVELALLAKEKGHRVIGITSAEHTAGVPPKHPSGLRLRDVVDVALDNGAPYGDALLPMAGGGNACGISSITTALLAQQMVAEVIRRIEDAGDVPPVYLSANIPGGDEHNRELEARYVGRIRRTA</sequence>
<dbReference type="NCBIfam" id="NF002805">
    <property type="entry name" value="PRK02947.1"/>
    <property type="match status" value="1"/>
</dbReference>
<dbReference type="InterPro" id="IPR046348">
    <property type="entry name" value="SIS_dom_sf"/>
</dbReference>
<dbReference type="Pfam" id="PF13580">
    <property type="entry name" value="SIS_2"/>
    <property type="match status" value="1"/>
</dbReference>
<dbReference type="Gene3D" id="3.40.50.10490">
    <property type="entry name" value="Glucose-6-phosphate isomerase like protein, domain 1"/>
    <property type="match status" value="1"/>
</dbReference>
<protein>
    <submittedName>
        <fullName evidence="2">Sugar isomerase domain-containing protein</fullName>
    </submittedName>
</protein>
<dbReference type="PROSITE" id="PS51464">
    <property type="entry name" value="SIS"/>
    <property type="match status" value="1"/>
</dbReference>
<dbReference type="PANTHER" id="PTHR30390">
    <property type="entry name" value="SEDOHEPTULOSE 7-PHOSPHATE ISOMERASE / DNAA INITIATOR-ASSOCIATING FACTOR FOR REPLICATION INITIATION"/>
    <property type="match status" value="1"/>
</dbReference>
<dbReference type="SUPFAM" id="SSF53697">
    <property type="entry name" value="SIS domain"/>
    <property type="match status" value="1"/>
</dbReference>
<dbReference type="RefSeq" id="WP_380865836.1">
    <property type="nucleotide sequence ID" value="NZ_JBHSKM010000052.1"/>
</dbReference>
<dbReference type="GO" id="GO:0016853">
    <property type="term" value="F:isomerase activity"/>
    <property type="evidence" value="ECO:0007669"/>
    <property type="project" value="UniProtKB-KW"/>
</dbReference>
<comment type="caution">
    <text evidence="2">The sequence shown here is derived from an EMBL/GenBank/DDBJ whole genome shotgun (WGS) entry which is preliminary data.</text>
</comment>
<dbReference type="EMBL" id="JBHSKM010000052">
    <property type="protein sequence ID" value="MFC5220682.1"/>
    <property type="molecule type" value="Genomic_DNA"/>
</dbReference>
<proteinExistence type="predicted"/>
<dbReference type="PANTHER" id="PTHR30390:SF7">
    <property type="entry name" value="PHOSPHOHEPTOSE ISOMERASE"/>
    <property type="match status" value="1"/>
</dbReference>
<name>A0ABW0D0L6_STRCD</name>
<keyword evidence="2" id="KW-0413">Isomerase</keyword>
<evidence type="ECO:0000313" key="2">
    <source>
        <dbReference type="EMBL" id="MFC5220682.1"/>
    </source>
</evidence>
<dbReference type="InterPro" id="IPR050099">
    <property type="entry name" value="SIS_GmhA/DiaA_subfam"/>
</dbReference>
<dbReference type="InterPro" id="IPR001347">
    <property type="entry name" value="SIS_dom"/>
</dbReference>